<evidence type="ECO:0000259" key="5">
    <source>
        <dbReference type="PROSITE" id="PS51329"/>
    </source>
</evidence>
<dbReference type="InterPro" id="IPR006599">
    <property type="entry name" value="CARP_motif"/>
</dbReference>
<dbReference type="PROSITE" id="PS51329">
    <property type="entry name" value="C_CAP_COFACTOR_C"/>
    <property type="match status" value="1"/>
</dbReference>
<keyword evidence="2 3" id="KW-0547">Nucleotide-binding</keyword>
<feature type="domain" description="C-CAP/cofactor C-like" evidence="5">
    <location>
        <begin position="17"/>
        <end position="171"/>
    </location>
</feature>
<feature type="region of interest" description="Disordered" evidence="4">
    <location>
        <begin position="1"/>
        <end position="22"/>
    </location>
</feature>
<name>A0A9W7DV80_9STRA</name>
<dbReference type="InterPro" id="IPR017901">
    <property type="entry name" value="C-CAP_CF_C-like"/>
</dbReference>
<dbReference type="PIRSF" id="PIRSF037947">
    <property type="entry name" value="Protein_XRP2"/>
    <property type="match status" value="1"/>
</dbReference>
<comment type="similarity">
    <text evidence="1">Belongs to the TBCC family.</text>
</comment>
<dbReference type="InterPro" id="IPR039093">
    <property type="entry name" value="XRP2"/>
</dbReference>
<dbReference type="Proteomes" id="UP001165085">
    <property type="component" value="Unassembled WGS sequence"/>
</dbReference>
<organism evidence="6 7">
    <name type="scientific">Triparma strigata</name>
    <dbReference type="NCBI Taxonomy" id="1606541"/>
    <lineage>
        <taxon>Eukaryota</taxon>
        <taxon>Sar</taxon>
        <taxon>Stramenopiles</taxon>
        <taxon>Ochrophyta</taxon>
        <taxon>Bolidophyceae</taxon>
        <taxon>Parmales</taxon>
        <taxon>Triparmaceae</taxon>
        <taxon>Triparma</taxon>
    </lineage>
</organism>
<dbReference type="GO" id="GO:0005096">
    <property type="term" value="F:GTPase activator activity"/>
    <property type="evidence" value="ECO:0007669"/>
    <property type="project" value="InterPro"/>
</dbReference>
<dbReference type="OrthoDB" id="194775at2759"/>
<dbReference type="InterPro" id="IPR012945">
    <property type="entry name" value="Tubulin-bd_cofactor_C_dom"/>
</dbReference>
<dbReference type="AlphaFoldDB" id="A0A9W7DV80"/>
<dbReference type="PANTHER" id="PTHR15440">
    <property type="entry name" value="XRP2 PROTEIN"/>
    <property type="match status" value="1"/>
</dbReference>
<dbReference type="GO" id="GO:0005525">
    <property type="term" value="F:GTP binding"/>
    <property type="evidence" value="ECO:0007669"/>
    <property type="project" value="UniProtKB-KW"/>
</dbReference>
<dbReference type="PANTHER" id="PTHR15440:SF0">
    <property type="entry name" value="PROTEIN XRP2"/>
    <property type="match status" value="1"/>
</dbReference>
<dbReference type="Pfam" id="PF07986">
    <property type="entry name" value="TBCC"/>
    <property type="match status" value="1"/>
</dbReference>
<sequence>MGACDSKPAPKPKPKGPKKELTFGKDPNLNIADFMLKEAKGETLVRTDLKGQQFLIEDSSDCNVYLLDKLAALTVDSIKNCVVVTGPVEGSAFLRDCENCTFVVAAGQIRTRDCKNCKIFLFSGTEPVIEASKGMEIGCYGLQYFEIANHFEKALMSVFNNKWSEVFDFTPAEGCTSKNSSNWKAMDMATRNHEEFMKALVEKEPTVAESVGLGSGGVVPITHGRGKACSEDAEGSCLLLIAAPSSDFGRVLTKLLEWEKKMEKEALLVRSRKVALTKEQCTLCFSREADKKKKSTLIKECSQVKGEILALEFNVLGSSGADSVKEILKEEALSWIAEGEVAVDQSKNLFSVWKEDQ</sequence>
<protein>
    <recommendedName>
        <fullName evidence="5">C-CAP/cofactor C-like domain-containing protein</fullName>
    </recommendedName>
</protein>
<dbReference type="Gene3D" id="2.160.20.70">
    <property type="match status" value="1"/>
</dbReference>
<dbReference type="InterPro" id="IPR016098">
    <property type="entry name" value="CAP/MinC_C"/>
</dbReference>
<gene>
    <name evidence="6" type="ORF">TrST_g3052</name>
</gene>
<evidence type="ECO:0000313" key="7">
    <source>
        <dbReference type="Proteomes" id="UP001165085"/>
    </source>
</evidence>
<evidence type="ECO:0000256" key="2">
    <source>
        <dbReference type="ARBA" id="ARBA00022741"/>
    </source>
</evidence>
<keyword evidence="7" id="KW-1185">Reference proteome</keyword>
<dbReference type="SMART" id="SM00673">
    <property type="entry name" value="CARP"/>
    <property type="match status" value="2"/>
</dbReference>
<evidence type="ECO:0000313" key="6">
    <source>
        <dbReference type="EMBL" id="GMH56192.1"/>
    </source>
</evidence>
<keyword evidence="3" id="KW-0342">GTP-binding</keyword>
<dbReference type="GO" id="GO:1990075">
    <property type="term" value="C:periciliary membrane compartment"/>
    <property type="evidence" value="ECO:0007669"/>
    <property type="project" value="TreeGrafter"/>
</dbReference>
<proteinExistence type="inferred from homology"/>
<comment type="caution">
    <text evidence="6">The sequence shown here is derived from an EMBL/GenBank/DDBJ whole genome shotgun (WGS) entry which is preliminary data.</text>
</comment>
<dbReference type="GO" id="GO:0005929">
    <property type="term" value="C:cilium"/>
    <property type="evidence" value="ECO:0007669"/>
    <property type="project" value="TreeGrafter"/>
</dbReference>
<evidence type="ECO:0000256" key="3">
    <source>
        <dbReference type="PIRSR" id="PIRSR037947-1"/>
    </source>
</evidence>
<accession>A0A9W7DV80</accession>
<dbReference type="EMBL" id="BRXY01000038">
    <property type="protein sequence ID" value="GMH56192.1"/>
    <property type="molecule type" value="Genomic_DNA"/>
</dbReference>
<reference evidence="7" key="1">
    <citation type="journal article" date="2023" name="Commun. Biol.">
        <title>Genome analysis of Parmales, the sister group of diatoms, reveals the evolutionary specialization of diatoms from phago-mixotrophs to photoautotrophs.</title>
        <authorList>
            <person name="Ban H."/>
            <person name="Sato S."/>
            <person name="Yoshikawa S."/>
            <person name="Yamada K."/>
            <person name="Nakamura Y."/>
            <person name="Ichinomiya M."/>
            <person name="Sato N."/>
            <person name="Blanc-Mathieu R."/>
            <person name="Endo H."/>
            <person name="Kuwata A."/>
            <person name="Ogata H."/>
        </authorList>
    </citation>
    <scope>NUCLEOTIDE SEQUENCE [LARGE SCALE GENOMIC DNA]</scope>
    <source>
        <strain evidence="7">NIES 3701</strain>
    </source>
</reference>
<evidence type="ECO:0000256" key="1">
    <source>
        <dbReference type="ARBA" id="ARBA00008848"/>
    </source>
</evidence>
<feature type="binding site" evidence="3">
    <location>
        <begin position="90"/>
        <end position="91"/>
    </location>
    <ligand>
        <name>GTP</name>
        <dbReference type="ChEBI" id="CHEBI:37565"/>
    </ligand>
</feature>
<dbReference type="GO" id="GO:0006892">
    <property type="term" value="P:post-Golgi vesicle-mediated transport"/>
    <property type="evidence" value="ECO:0007669"/>
    <property type="project" value="TreeGrafter"/>
</dbReference>
<evidence type="ECO:0000256" key="4">
    <source>
        <dbReference type="SAM" id="MobiDB-lite"/>
    </source>
</evidence>